<evidence type="ECO:0000256" key="3">
    <source>
        <dbReference type="ARBA" id="ARBA00025743"/>
    </source>
</evidence>
<feature type="domain" description="GST C-terminal" evidence="6">
    <location>
        <begin position="767"/>
        <end position="912"/>
    </location>
</feature>
<dbReference type="Pfam" id="PF13409">
    <property type="entry name" value="GST_N_2"/>
    <property type="match status" value="1"/>
</dbReference>
<feature type="domain" description="GST C-terminal" evidence="6">
    <location>
        <begin position="124"/>
        <end position="250"/>
    </location>
</feature>
<accession>A0A0D3EYP1</accession>
<dbReference type="InterPro" id="IPR045073">
    <property type="entry name" value="Omega/Tau-like"/>
</dbReference>
<dbReference type="InterPro" id="IPR036282">
    <property type="entry name" value="Glutathione-S-Trfase_C_sf"/>
</dbReference>
<dbReference type="Proteomes" id="UP000026960">
    <property type="component" value="Chromosome 1"/>
</dbReference>
<feature type="domain" description="GST N-terminal" evidence="5">
    <location>
        <begin position="683"/>
        <end position="762"/>
    </location>
</feature>
<dbReference type="Pfam" id="PF13410">
    <property type="entry name" value="GST_C_2"/>
    <property type="match status" value="2"/>
</dbReference>
<dbReference type="SFLD" id="SFLDG01152">
    <property type="entry name" value="Main.3:_Omega-_and_Tau-like"/>
    <property type="match status" value="3"/>
</dbReference>
<dbReference type="FunFam" id="3.40.30.10:FF:000200">
    <property type="entry name" value="Glutathione S-transferase"/>
    <property type="match status" value="2"/>
</dbReference>
<comment type="similarity">
    <text evidence="3">Belongs to the GST superfamily. Tau family.</text>
</comment>
<evidence type="ECO:0000256" key="2">
    <source>
        <dbReference type="ARBA" id="ARBA00022679"/>
    </source>
</evidence>
<dbReference type="PANTHER" id="PTHR11260:SF763">
    <property type="entry name" value="GLUTATHIONE TRANSFERASE"/>
    <property type="match status" value="1"/>
</dbReference>
<dbReference type="AlphaFoldDB" id="A0A0D3EYP1"/>
<dbReference type="PROSITE" id="PS50405">
    <property type="entry name" value="GST_CTER"/>
    <property type="match status" value="4"/>
</dbReference>
<dbReference type="SFLD" id="SFLDG00358">
    <property type="entry name" value="Main_(cytGST)"/>
    <property type="match status" value="3"/>
</dbReference>
<feature type="domain" description="GST N-terminal" evidence="5">
    <location>
        <begin position="266"/>
        <end position="345"/>
    </location>
</feature>
<dbReference type="InterPro" id="IPR004046">
    <property type="entry name" value="GST_C"/>
</dbReference>
<dbReference type="CDD" id="cd03058">
    <property type="entry name" value="GST_N_Tau"/>
    <property type="match status" value="4"/>
</dbReference>
<evidence type="ECO:0000259" key="6">
    <source>
        <dbReference type="PROSITE" id="PS50405"/>
    </source>
</evidence>
<dbReference type="Pfam" id="PF02798">
    <property type="entry name" value="GST_N"/>
    <property type="match status" value="3"/>
</dbReference>
<dbReference type="InterPro" id="IPR004045">
    <property type="entry name" value="Glutathione_S-Trfase_N"/>
</dbReference>
<evidence type="ECO:0000259" key="5">
    <source>
        <dbReference type="PROSITE" id="PS50404"/>
    </source>
</evidence>
<dbReference type="SUPFAM" id="SSF52833">
    <property type="entry name" value="Thioredoxin-like"/>
    <property type="match status" value="4"/>
</dbReference>
<dbReference type="Gramene" id="OBART01G43900.1">
    <property type="protein sequence ID" value="OBART01G43900.1"/>
    <property type="gene ID" value="OBART01G43900"/>
</dbReference>
<dbReference type="SUPFAM" id="SSF47616">
    <property type="entry name" value="GST C-terminal domain-like"/>
    <property type="match status" value="4"/>
</dbReference>
<feature type="domain" description="GST C-terminal" evidence="6">
    <location>
        <begin position="350"/>
        <end position="473"/>
    </location>
</feature>
<dbReference type="GO" id="GO:0004364">
    <property type="term" value="F:glutathione transferase activity"/>
    <property type="evidence" value="ECO:0007669"/>
    <property type="project" value="UniProtKB-EC"/>
</dbReference>
<dbReference type="FunFam" id="1.20.1050.10:FF:000012">
    <property type="entry name" value="Tau class glutathione S-transferase"/>
    <property type="match status" value="3"/>
</dbReference>
<protein>
    <recommendedName>
        <fullName evidence="1">glutathione transferase</fullName>
        <ecNumber evidence="1">2.5.1.18</ecNumber>
    </recommendedName>
</protein>
<reference evidence="7" key="2">
    <citation type="submission" date="2015-03" db="UniProtKB">
        <authorList>
            <consortium name="EnsemblPlants"/>
        </authorList>
    </citation>
    <scope>IDENTIFICATION</scope>
</reference>
<reference evidence="7" key="1">
    <citation type="journal article" date="2009" name="Rice">
        <title>De Novo Next Generation Sequencing of Plant Genomes.</title>
        <authorList>
            <person name="Rounsley S."/>
            <person name="Marri P.R."/>
            <person name="Yu Y."/>
            <person name="He R."/>
            <person name="Sisneros N."/>
            <person name="Goicoechea J.L."/>
            <person name="Lee S.J."/>
            <person name="Angelova A."/>
            <person name="Kudrna D."/>
            <person name="Luo M."/>
            <person name="Affourtit J."/>
            <person name="Desany B."/>
            <person name="Knight J."/>
            <person name="Niazi F."/>
            <person name="Egholm M."/>
            <person name="Wing R.A."/>
        </authorList>
    </citation>
    <scope>NUCLEOTIDE SEQUENCE [LARGE SCALE GENOMIC DNA]</scope>
    <source>
        <strain evidence="7">cv. IRGC 105608</strain>
    </source>
</reference>
<feature type="domain" description="GST N-terminal" evidence="5">
    <location>
        <begin position="486"/>
        <end position="565"/>
    </location>
</feature>
<dbReference type="PANTHER" id="PTHR11260">
    <property type="entry name" value="GLUTATHIONE S-TRANSFERASE, GST, SUPERFAMILY, GST DOMAIN CONTAINING"/>
    <property type="match status" value="1"/>
</dbReference>
<dbReference type="Gene3D" id="3.40.30.10">
    <property type="entry name" value="Glutaredoxin"/>
    <property type="match status" value="4"/>
</dbReference>
<evidence type="ECO:0000256" key="4">
    <source>
        <dbReference type="ARBA" id="ARBA00047960"/>
    </source>
</evidence>
<organism evidence="7">
    <name type="scientific">Oryza barthii</name>
    <dbReference type="NCBI Taxonomy" id="65489"/>
    <lineage>
        <taxon>Eukaryota</taxon>
        <taxon>Viridiplantae</taxon>
        <taxon>Streptophyta</taxon>
        <taxon>Embryophyta</taxon>
        <taxon>Tracheophyta</taxon>
        <taxon>Spermatophyta</taxon>
        <taxon>Magnoliopsida</taxon>
        <taxon>Liliopsida</taxon>
        <taxon>Poales</taxon>
        <taxon>Poaceae</taxon>
        <taxon>BOP clade</taxon>
        <taxon>Oryzoideae</taxon>
        <taxon>Oryzeae</taxon>
        <taxon>Oryzinae</taxon>
        <taxon>Oryza</taxon>
    </lineage>
</organism>
<evidence type="ECO:0000256" key="1">
    <source>
        <dbReference type="ARBA" id="ARBA00012452"/>
    </source>
</evidence>
<dbReference type="Gene3D" id="1.20.1050.130">
    <property type="match status" value="1"/>
</dbReference>
<keyword evidence="8" id="KW-1185">Reference proteome</keyword>
<dbReference type="Gene3D" id="1.20.1050.10">
    <property type="match status" value="3"/>
</dbReference>
<evidence type="ECO:0000313" key="7">
    <source>
        <dbReference type="EnsemblPlants" id="OBART01G43900.1"/>
    </source>
</evidence>
<dbReference type="eggNOG" id="KOG0406">
    <property type="taxonomic scope" value="Eukaryota"/>
</dbReference>
<dbReference type="GO" id="GO:0006749">
    <property type="term" value="P:glutathione metabolic process"/>
    <property type="evidence" value="ECO:0007669"/>
    <property type="project" value="InterPro"/>
</dbReference>
<sequence length="923" mass="102911">MATSDDCSTQLLLHTSCADTDMLVLDGQKQKQKMMNSSEPVKLIGAFGSPFVHRVEVALRLKGVPYELILEDMGNKSELLLAHNPVHKMVPVLLHGDRSAICESLVIVEYVDEAFDGPPLLPADPLRRAMARFWAHFLDENCLKPLRPALFGEGEEQKKSMEETREGLTVAEAELRGKRFFGGSSIGLADIAGGGVLAHWVGVLQEVAGVSVLSDGDGEYPALRRWAKDYVANESVMECLPDRDRLLSYFTGIKQKCVSVAKSTLPKVKLIGAFASAYGHRAEVALRLKGVRYELILEDLRNKSDLLLNHNPVHKLVPVLLHGDRSLSESLVILEYIDESFHGPPILPTDPYDRAVARFWAQFIDQKFGRFNFWIPFVQMEGNMQDCFVREAKENLALLEGQLKGRRFFGGDAIGFLDIAACLIAHWLGAFEEVCGVTLATDEEFPALCEWRRRYVNDEAVKPCLPNRDELKAKNTLGSKQPNMADPVKLIGAFGSPFVHRAEVALRLKGVAYEFIHEDLDNKSDLLLAKNPIHKKVPVLLHGDRAICESLVIVEYADEEGLLKETKENLALLEAQLHGKRFFAGDSVGYLDIVASGLAHWISVVEEVTGVSLMGGADEDDEYPALRRWAKEYTSDETVMQCLPSREHLAAFFAAKKDKLKMVAKAMLHQNNSQKHSEANMADPVKLIGAFGSPFVHRVEAALQLKGVAYELIHEDLENKSNLLLASNPVHKKVPVLLDGGRAICESLVIVEYVDDAFDGPPILPADPYDRATARFWAQFIDHKANLFMLLHHCVHCTLPLLLALWLDGEEQKGFLKETKENLSLLEAQLEGKRFFAGDAVGYLDVAAGGMAHWIGVLEEVTGVSVIGSEDDDEYPSLQRWIKEYANIDAVKLSLPDREELVAFYTRNKDKYKMMFRAMFLTA</sequence>
<dbReference type="InterPro" id="IPR036249">
    <property type="entry name" value="Thioredoxin-like_sf"/>
</dbReference>
<dbReference type="HOGENOM" id="CLU_316280_0_0_1"/>
<dbReference type="EnsemblPlants" id="OBART01G43900.1">
    <property type="protein sequence ID" value="OBART01G43900.1"/>
    <property type="gene ID" value="OBART01G43900"/>
</dbReference>
<proteinExistence type="inferred from homology"/>
<dbReference type="CDD" id="cd03185">
    <property type="entry name" value="GST_C_Tau"/>
    <property type="match status" value="4"/>
</dbReference>
<dbReference type="FunFam" id="3.40.30.10:FF:000044">
    <property type="entry name" value="Glutathione S-transferase GSTU6"/>
    <property type="match status" value="1"/>
</dbReference>
<dbReference type="EC" id="2.5.1.18" evidence="1"/>
<dbReference type="Pfam" id="PF00043">
    <property type="entry name" value="GST_C"/>
    <property type="match status" value="2"/>
</dbReference>
<dbReference type="InterPro" id="IPR040079">
    <property type="entry name" value="Glutathione_S-Trfase"/>
</dbReference>
<keyword evidence="2" id="KW-0808">Transferase</keyword>
<dbReference type="PaxDb" id="65489-OBART01G43900.1"/>
<feature type="domain" description="GST C-terminal" evidence="6">
    <location>
        <begin position="515"/>
        <end position="652"/>
    </location>
</feature>
<dbReference type="InterPro" id="IPR010987">
    <property type="entry name" value="Glutathione-S-Trfase_C-like"/>
</dbReference>
<dbReference type="SFLD" id="SFLDS00019">
    <property type="entry name" value="Glutathione_Transferase_(cytos"/>
    <property type="match status" value="3"/>
</dbReference>
<dbReference type="STRING" id="65489.A0A0D3EYP1"/>
<dbReference type="InterPro" id="IPR045074">
    <property type="entry name" value="GST_C_Tau"/>
</dbReference>
<evidence type="ECO:0000313" key="8">
    <source>
        <dbReference type="Proteomes" id="UP000026960"/>
    </source>
</evidence>
<dbReference type="PROSITE" id="PS50404">
    <property type="entry name" value="GST_NTER"/>
    <property type="match status" value="4"/>
</dbReference>
<dbReference type="GO" id="GO:0005737">
    <property type="term" value="C:cytoplasm"/>
    <property type="evidence" value="ECO:0007669"/>
    <property type="project" value="TreeGrafter"/>
</dbReference>
<name>A0A0D3EYP1_9ORYZ</name>
<comment type="catalytic activity">
    <reaction evidence="4">
        <text>RX + glutathione = an S-substituted glutathione + a halide anion + H(+)</text>
        <dbReference type="Rhea" id="RHEA:16437"/>
        <dbReference type="ChEBI" id="CHEBI:15378"/>
        <dbReference type="ChEBI" id="CHEBI:16042"/>
        <dbReference type="ChEBI" id="CHEBI:17792"/>
        <dbReference type="ChEBI" id="CHEBI:57925"/>
        <dbReference type="ChEBI" id="CHEBI:90779"/>
        <dbReference type="EC" id="2.5.1.18"/>
    </reaction>
</comment>
<feature type="domain" description="GST N-terminal" evidence="5">
    <location>
        <begin position="39"/>
        <end position="119"/>
    </location>
</feature>